<evidence type="ECO:0000313" key="1">
    <source>
        <dbReference type="EMBL" id="KAF2665104.1"/>
    </source>
</evidence>
<keyword evidence="2" id="KW-1185">Reference proteome</keyword>
<name>A0A6A6U2D0_9PEZI</name>
<reference evidence="1" key="1">
    <citation type="journal article" date="2020" name="Stud. Mycol.">
        <title>101 Dothideomycetes genomes: a test case for predicting lifestyles and emergence of pathogens.</title>
        <authorList>
            <person name="Haridas S."/>
            <person name="Albert R."/>
            <person name="Binder M."/>
            <person name="Bloem J."/>
            <person name="Labutti K."/>
            <person name="Salamov A."/>
            <person name="Andreopoulos B."/>
            <person name="Baker S."/>
            <person name="Barry K."/>
            <person name="Bills G."/>
            <person name="Bluhm B."/>
            <person name="Cannon C."/>
            <person name="Castanera R."/>
            <person name="Culley D."/>
            <person name="Daum C."/>
            <person name="Ezra D."/>
            <person name="Gonzalez J."/>
            <person name="Henrissat B."/>
            <person name="Kuo A."/>
            <person name="Liang C."/>
            <person name="Lipzen A."/>
            <person name="Lutzoni F."/>
            <person name="Magnuson J."/>
            <person name="Mondo S."/>
            <person name="Nolan M."/>
            <person name="Ohm R."/>
            <person name="Pangilinan J."/>
            <person name="Park H.-J."/>
            <person name="Ramirez L."/>
            <person name="Alfaro M."/>
            <person name="Sun H."/>
            <person name="Tritt A."/>
            <person name="Yoshinaga Y."/>
            <person name="Zwiers L.-H."/>
            <person name="Turgeon B."/>
            <person name="Goodwin S."/>
            <person name="Spatafora J."/>
            <person name="Crous P."/>
            <person name="Grigoriev I."/>
        </authorList>
    </citation>
    <scope>NUCLEOTIDE SEQUENCE</scope>
    <source>
        <strain evidence="1">CBS 115976</strain>
    </source>
</reference>
<evidence type="ECO:0000313" key="2">
    <source>
        <dbReference type="Proteomes" id="UP000799302"/>
    </source>
</evidence>
<gene>
    <name evidence="1" type="ORF">BT63DRAFT_459724</name>
</gene>
<sequence>MASYKNREVYVYAKGTNRVVVKVRTPSTSLEQQMISSFRSFEGNNHILKGFPQDEADKLPSLSDVLFLEPCDYDLAGFIQPQSNGNGDEPTIWGLYAFLISAVAWLHEHSVAHAISILRMCLSSYPRTPFQHSTWQTLATVKSFTTDSLSEARGLLWAASRQNIPSKDFQPMYM</sequence>
<proteinExistence type="predicted"/>
<dbReference type="Proteomes" id="UP000799302">
    <property type="component" value="Unassembled WGS sequence"/>
</dbReference>
<dbReference type="AlphaFoldDB" id="A0A6A6U2D0"/>
<accession>A0A6A6U2D0</accession>
<organism evidence="1 2">
    <name type="scientific">Microthyrium microscopicum</name>
    <dbReference type="NCBI Taxonomy" id="703497"/>
    <lineage>
        <taxon>Eukaryota</taxon>
        <taxon>Fungi</taxon>
        <taxon>Dikarya</taxon>
        <taxon>Ascomycota</taxon>
        <taxon>Pezizomycotina</taxon>
        <taxon>Dothideomycetes</taxon>
        <taxon>Dothideomycetes incertae sedis</taxon>
        <taxon>Microthyriales</taxon>
        <taxon>Microthyriaceae</taxon>
        <taxon>Microthyrium</taxon>
    </lineage>
</organism>
<dbReference type="EMBL" id="MU004241">
    <property type="protein sequence ID" value="KAF2665104.1"/>
    <property type="molecule type" value="Genomic_DNA"/>
</dbReference>
<protein>
    <submittedName>
        <fullName evidence="1">Uncharacterized protein</fullName>
    </submittedName>
</protein>